<evidence type="ECO:0000256" key="1">
    <source>
        <dbReference type="SAM" id="SignalP"/>
    </source>
</evidence>
<name>A0A1D2MV99_ORCCI</name>
<feature type="chain" id="PRO_5008904589" evidence="1">
    <location>
        <begin position="25"/>
        <end position="66"/>
    </location>
</feature>
<comment type="caution">
    <text evidence="2">The sequence shown here is derived from an EMBL/GenBank/DDBJ whole genome shotgun (WGS) entry which is preliminary data.</text>
</comment>
<keyword evidence="2" id="KW-0251">Elongation factor</keyword>
<dbReference type="Proteomes" id="UP000094527">
    <property type="component" value="Unassembled WGS sequence"/>
</dbReference>
<accession>A0A1D2MV99</accession>
<keyword evidence="3" id="KW-1185">Reference proteome</keyword>
<dbReference type="EMBL" id="LJIJ01000500">
    <property type="protein sequence ID" value="ODM96831.1"/>
    <property type="molecule type" value="Genomic_DNA"/>
</dbReference>
<dbReference type="OrthoDB" id="10476603at2759"/>
<feature type="non-terminal residue" evidence="2">
    <location>
        <position position="66"/>
    </location>
</feature>
<evidence type="ECO:0000313" key="3">
    <source>
        <dbReference type="Proteomes" id="UP000094527"/>
    </source>
</evidence>
<keyword evidence="1" id="KW-0732">Signal</keyword>
<organism evidence="2 3">
    <name type="scientific">Orchesella cincta</name>
    <name type="common">Springtail</name>
    <name type="synonym">Podura cincta</name>
    <dbReference type="NCBI Taxonomy" id="48709"/>
    <lineage>
        <taxon>Eukaryota</taxon>
        <taxon>Metazoa</taxon>
        <taxon>Ecdysozoa</taxon>
        <taxon>Arthropoda</taxon>
        <taxon>Hexapoda</taxon>
        <taxon>Collembola</taxon>
        <taxon>Entomobryomorpha</taxon>
        <taxon>Entomobryoidea</taxon>
        <taxon>Orchesellidae</taxon>
        <taxon>Orchesellinae</taxon>
        <taxon>Orchesella</taxon>
    </lineage>
</organism>
<protein>
    <submittedName>
        <fullName evidence="2">Transcription elongation factor spt5</fullName>
    </submittedName>
</protein>
<dbReference type="AlphaFoldDB" id="A0A1D2MV99"/>
<keyword evidence="2" id="KW-0648">Protein biosynthesis</keyword>
<proteinExistence type="predicted"/>
<dbReference type="GO" id="GO:0003746">
    <property type="term" value="F:translation elongation factor activity"/>
    <property type="evidence" value="ECO:0007669"/>
    <property type="project" value="UniProtKB-KW"/>
</dbReference>
<reference evidence="2 3" key="1">
    <citation type="journal article" date="2016" name="Genome Biol. Evol.">
        <title>Gene Family Evolution Reflects Adaptation to Soil Environmental Stressors in the Genome of the Collembolan Orchesella cincta.</title>
        <authorList>
            <person name="Faddeeva-Vakhrusheva A."/>
            <person name="Derks M.F."/>
            <person name="Anvar S.Y."/>
            <person name="Agamennone V."/>
            <person name="Suring W."/>
            <person name="Smit S."/>
            <person name="van Straalen N.M."/>
            <person name="Roelofs D."/>
        </authorList>
    </citation>
    <scope>NUCLEOTIDE SEQUENCE [LARGE SCALE GENOMIC DNA]</scope>
    <source>
        <tissue evidence="2">Mixed pool</tissue>
    </source>
</reference>
<feature type="signal peptide" evidence="1">
    <location>
        <begin position="1"/>
        <end position="24"/>
    </location>
</feature>
<gene>
    <name evidence="2" type="ORF">Ocin01_09853</name>
</gene>
<sequence length="66" mass="6854">MSKLLYSFGLIGLTMFLFLNCVHGGVPIPGLESGPTPFQWLFATGFSGAYNTFGSGTTAGAIGNYG</sequence>
<evidence type="ECO:0000313" key="2">
    <source>
        <dbReference type="EMBL" id="ODM96831.1"/>
    </source>
</evidence>